<gene>
    <name evidence="1" type="ORF">F8M41_008711</name>
</gene>
<sequence>MTGTSRIVIYIKGTTTPIPFVHKITIKDVNERLAEANLIPEEMTERSKKIVIQIVEWQMSFDRKLKSANRSKGTFGN</sequence>
<dbReference type="OrthoDB" id="272500at2759"/>
<organism evidence="1 2">
    <name type="scientific">Gigaspora margarita</name>
    <dbReference type="NCBI Taxonomy" id="4874"/>
    <lineage>
        <taxon>Eukaryota</taxon>
        <taxon>Fungi</taxon>
        <taxon>Fungi incertae sedis</taxon>
        <taxon>Mucoromycota</taxon>
        <taxon>Glomeromycotina</taxon>
        <taxon>Glomeromycetes</taxon>
        <taxon>Diversisporales</taxon>
        <taxon>Gigasporaceae</taxon>
        <taxon>Gigaspora</taxon>
    </lineage>
</organism>
<name>A0A8H4AVH8_GIGMA</name>
<reference evidence="1 2" key="1">
    <citation type="journal article" date="2019" name="Environ. Microbiol.">
        <title>At the nexus of three kingdoms: the genome of the mycorrhizal fungus Gigaspora margarita provides insights into plant, endobacterial and fungal interactions.</title>
        <authorList>
            <person name="Venice F."/>
            <person name="Ghignone S."/>
            <person name="Salvioli di Fossalunga A."/>
            <person name="Amselem J."/>
            <person name="Novero M."/>
            <person name="Xianan X."/>
            <person name="Sedzielewska Toro K."/>
            <person name="Morin E."/>
            <person name="Lipzen A."/>
            <person name="Grigoriev I.V."/>
            <person name="Henrissat B."/>
            <person name="Martin F.M."/>
            <person name="Bonfante P."/>
        </authorList>
    </citation>
    <scope>NUCLEOTIDE SEQUENCE [LARGE SCALE GENOMIC DNA]</scope>
    <source>
        <strain evidence="1 2">BEG34</strain>
    </source>
</reference>
<comment type="caution">
    <text evidence="1">The sequence shown here is derived from an EMBL/GenBank/DDBJ whole genome shotgun (WGS) entry which is preliminary data.</text>
</comment>
<protein>
    <submittedName>
        <fullName evidence="1">Uncharacterized protein</fullName>
    </submittedName>
</protein>
<dbReference type="EMBL" id="WTPW01000193">
    <property type="protein sequence ID" value="KAF0537203.1"/>
    <property type="molecule type" value="Genomic_DNA"/>
</dbReference>
<dbReference type="Proteomes" id="UP000439903">
    <property type="component" value="Unassembled WGS sequence"/>
</dbReference>
<evidence type="ECO:0000313" key="1">
    <source>
        <dbReference type="EMBL" id="KAF0537203.1"/>
    </source>
</evidence>
<dbReference type="AlphaFoldDB" id="A0A8H4AVH8"/>
<proteinExistence type="predicted"/>
<accession>A0A8H4AVH8</accession>
<evidence type="ECO:0000313" key="2">
    <source>
        <dbReference type="Proteomes" id="UP000439903"/>
    </source>
</evidence>
<keyword evidence="2" id="KW-1185">Reference proteome</keyword>